<accession>A0A1W7D5N7</accession>
<keyword evidence="1" id="KW-0812">Transmembrane</keyword>
<dbReference type="InterPro" id="IPR012495">
    <property type="entry name" value="TadE-like_dom"/>
</dbReference>
<name>A0A1W7D5N7_9ACTN</name>
<evidence type="ECO:0000313" key="3">
    <source>
        <dbReference type="EMBL" id="ARQ72229.1"/>
    </source>
</evidence>
<reference evidence="3 4" key="1">
    <citation type="submission" date="2017-05" db="EMBL/GenBank/DDBJ databases">
        <title>Complete genome sequence of Streptomyces sp. SCSIO 03032 revealed the diverse biosynthetic pathways for its bioactive secondary metabolites.</title>
        <authorList>
            <person name="Ma L."/>
            <person name="Zhu Y."/>
            <person name="Zhang W."/>
            <person name="Zhang G."/>
            <person name="Tian X."/>
            <person name="Zhang S."/>
            <person name="Zhang C."/>
        </authorList>
    </citation>
    <scope>NUCLEOTIDE SEQUENCE [LARGE SCALE GENOMIC DNA]</scope>
    <source>
        <strain evidence="3 4">SCSIO 03032</strain>
    </source>
</reference>
<feature type="domain" description="TadE-like" evidence="2">
    <location>
        <begin position="12"/>
        <end position="54"/>
    </location>
</feature>
<feature type="transmembrane region" description="Helical" evidence="1">
    <location>
        <begin position="20"/>
        <end position="42"/>
    </location>
</feature>
<evidence type="ECO:0000259" key="2">
    <source>
        <dbReference type="Pfam" id="PF07811"/>
    </source>
</evidence>
<dbReference type="AlphaFoldDB" id="A0A1W7D5N7"/>
<keyword evidence="1" id="KW-0472">Membrane</keyword>
<dbReference type="Proteomes" id="UP000194218">
    <property type="component" value="Chromosome"/>
</dbReference>
<keyword evidence="4" id="KW-1185">Reference proteome</keyword>
<dbReference type="OrthoDB" id="4335656at2"/>
<dbReference type="Pfam" id="PF07811">
    <property type="entry name" value="TadE"/>
    <property type="match status" value="1"/>
</dbReference>
<protein>
    <submittedName>
        <fullName evidence="3">TadE family protein</fullName>
    </submittedName>
</protein>
<sequence>MRERTRPRGDAGVTAVEFAGWLPLLILVALAGLQLGVAGYAAQQAGSAARAAARTAAQEEIADTYQDAGRAAVSDWLDVSFGPDSLCGDEATVTANVGVPSVLPFLDGFGDASRTVTMPCD</sequence>
<dbReference type="EMBL" id="CP021121">
    <property type="protein sequence ID" value="ARQ72229.1"/>
    <property type="molecule type" value="Genomic_DNA"/>
</dbReference>
<evidence type="ECO:0000256" key="1">
    <source>
        <dbReference type="SAM" id="Phobius"/>
    </source>
</evidence>
<keyword evidence="1" id="KW-1133">Transmembrane helix</keyword>
<evidence type="ECO:0000313" key="4">
    <source>
        <dbReference type="Proteomes" id="UP000194218"/>
    </source>
</evidence>
<organism evidence="3 4">
    <name type="scientific">Streptomyces marincola</name>
    <dbReference type="NCBI Taxonomy" id="2878388"/>
    <lineage>
        <taxon>Bacteria</taxon>
        <taxon>Bacillati</taxon>
        <taxon>Actinomycetota</taxon>
        <taxon>Actinomycetes</taxon>
        <taxon>Kitasatosporales</taxon>
        <taxon>Streptomycetaceae</taxon>
        <taxon>Streptomyces</taxon>
    </lineage>
</organism>
<proteinExistence type="predicted"/>
<dbReference type="KEGG" id="smao:CAG99_08310"/>
<gene>
    <name evidence="3" type="ORF">CAG99_08310</name>
</gene>